<dbReference type="EMBL" id="HBHW01027996">
    <property type="protein sequence ID" value="CAE0053651.1"/>
    <property type="molecule type" value="Transcribed_RNA"/>
</dbReference>
<feature type="region of interest" description="Disordered" evidence="4">
    <location>
        <begin position="673"/>
        <end position="714"/>
    </location>
</feature>
<keyword evidence="1" id="KW-0677">Repeat</keyword>
<dbReference type="Pfam" id="PF13812">
    <property type="entry name" value="PPR_3"/>
    <property type="match status" value="1"/>
</dbReference>
<dbReference type="EMBL" id="HBHW01027987">
    <property type="protein sequence ID" value="CAE0053643.1"/>
    <property type="molecule type" value="Transcribed_RNA"/>
</dbReference>
<feature type="repeat" description="PPR" evidence="2">
    <location>
        <begin position="222"/>
        <end position="256"/>
    </location>
</feature>
<dbReference type="PROSITE" id="PS51375">
    <property type="entry name" value="PPR"/>
    <property type="match status" value="6"/>
</dbReference>
<sequence>MGGRIDVEITGRQRAEVRWVMITKKQRRMRKEAKRKRQEARDEEVFLRIDDIVENLQAGRVDAVVEAMEEIYADANLNEPMCNYLMHALAKHVPPPRGMDYVRIVLKEQAKRDIPYRSATYNNMIKVCSIQGEYDECKVWYDRMEDLGMIRDIGTYNQMIAAAAKYGDIEKLESAFNDMQEAEKKGTTATYNFMIRAYDLKDDLKGARGVYRRLKENGVVPNWWTYDTLIKVYGRNGQFDLVESVLKEMERNDTSPDARVFSRIIRLCADVGDTKAVRWWLSRMLDQRIYPDSEILDMMVQAYVMAEDVAGAESTIVEMKSRGLKPGLQALNSLMEGYSALGDAQGAKRVLVRMHQNNILPDVWTFNTLINILTKDDDVPGAELVLEGMLKKGIAPNLKTFARMAVAYRESNNFEKIVELHGLVQRFNIPPSINLFALIAKAMLETKKVDQAPDLIHSMRTNDSMPQLDLVFNLLDETLKQRQDPRRLLTSMRNVSVKFTAELFAAIVGYLGTVHERENLVMFVELVSRYGVVFNSKMIEGCGEYSADLVQMNKEILRSIDEDEWKELERNAPGAKIPRSQQNEWLEEVAESEEVSGAELEERNMFERPKWNSDEEEPEVPWSRTETPAALVVPEDDEDDEQEDLNATMYRYAIAACGKPDRRTEERIEFSVFEGNVQAQNRTRDSHSDRSPRTPKLDFKILPRKSEMFEDAGK</sequence>
<dbReference type="EMBL" id="HBHW01027990">
    <property type="protein sequence ID" value="CAE0053646.1"/>
    <property type="molecule type" value="Transcribed_RNA"/>
</dbReference>
<proteinExistence type="predicted"/>
<dbReference type="EMBL" id="HBHW01027985">
    <property type="protein sequence ID" value="CAE0053641.1"/>
    <property type="molecule type" value="Transcribed_RNA"/>
</dbReference>
<evidence type="ECO:0000313" key="14">
    <source>
        <dbReference type="EMBL" id="CAE0053650.1"/>
    </source>
</evidence>
<evidence type="ECO:0000256" key="2">
    <source>
        <dbReference type="PROSITE-ProRule" id="PRU00708"/>
    </source>
</evidence>
<evidence type="ECO:0000313" key="5">
    <source>
        <dbReference type="EMBL" id="CAE0053640.1"/>
    </source>
</evidence>
<evidence type="ECO:0008006" key="16">
    <source>
        <dbReference type="Google" id="ProtNLM"/>
    </source>
</evidence>
<dbReference type="EMBL" id="HBHW01027989">
    <property type="protein sequence ID" value="CAE0053645.1"/>
    <property type="molecule type" value="Transcribed_RNA"/>
</dbReference>
<evidence type="ECO:0000313" key="8">
    <source>
        <dbReference type="EMBL" id="CAE0053643.1"/>
    </source>
</evidence>
<feature type="compositionally biased region" description="Basic and acidic residues" evidence="4">
    <location>
        <begin position="682"/>
        <end position="714"/>
    </location>
</feature>
<dbReference type="EMBL" id="HBHW01027994">
    <property type="protein sequence ID" value="CAE0053649.1"/>
    <property type="molecule type" value="Transcribed_RNA"/>
</dbReference>
<evidence type="ECO:0000256" key="3">
    <source>
        <dbReference type="SAM" id="Coils"/>
    </source>
</evidence>
<evidence type="ECO:0000313" key="13">
    <source>
        <dbReference type="EMBL" id="CAE0053649.1"/>
    </source>
</evidence>
<keyword evidence="3" id="KW-0175">Coiled coil</keyword>
<feature type="repeat" description="PPR" evidence="2">
    <location>
        <begin position="292"/>
        <end position="326"/>
    </location>
</feature>
<dbReference type="EMBL" id="HBHW01027984">
    <property type="protein sequence ID" value="CAE0053640.1"/>
    <property type="molecule type" value="Transcribed_RNA"/>
</dbReference>
<reference evidence="10" key="1">
    <citation type="submission" date="2021-01" db="EMBL/GenBank/DDBJ databases">
        <authorList>
            <person name="Corre E."/>
            <person name="Pelletier E."/>
            <person name="Niang G."/>
            <person name="Scheremetjew M."/>
            <person name="Finn R."/>
            <person name="Kale V."/>
            <person name="Holt S."/>
            <person name="Cochrane G."/>
            <person name="Meng A."/>
            <person name="Brown T."/>
            <person name="Cohen L."/>
        </authorList>
    </citation>
    <scope>NUCLEOTIDE SEQUENCE</scope>
    <source>
        <strain evidence="10">CCMP 769</strain>
    </source>
</reference>
<dbReference type="EMBL" id="HBHW01027993">
    <property type="protein sequence ID" value="CAE0053648.1"/>
    <property type="molecule type" value="Transcribed_RNA"/>
</dbReference>
<evidence type="ECO:0000313" key="10">
    <source>
        <dbReference type="EMBL" id="CAE0053646.1"/>
    </source>
</evidence>
<feature type="repeat" description="PPR" evidence="2">
    <location>
        <begin position="187"/>
        <end position="221"/>
    </location>
</feature>
<dbReference type="EMBL" id="HBHW01027995">
    <property type="protein sequence ID" value="CAE0053650.1"/>
    <property type="molecule type" value="Transcribed_RNA"/>
</dbReference>
<evidence type="ECO:0000313" key="6">
    <source>
        <dbReference type="EMBL" id="CAE0053641.1"/>
    </source>
</evidence>
<feature type="repeat" description="PPR" evidence="2">
    <location>
        <begin position="327"/>
        <end position="361"/>
    </location>
</feature>
<protein>
    <recommendedName>
        <fullName evidence="16">Pentacotripeptide-repeat region of PRORP domain-containing protein</fullName>
    </recommendedName>
</protein>
<dbReference type="Gene3D" id="1.25.40.10">
    <property type="entry name" value="Tetratricopeptide repeat domain"/>
    <property type="match status" value="3"/>
</dbReference>
<evidence type="ECO:0000313" key="15">
    <source>
        <dbReference type="EMBL" id="CAE0053651.1"/>
    </source>
</evidence>
<evidence type="ECO:0000313" key="7">
    <source>
        <dbReference type="EMBL" id="CAE0053642.1"/>
    </source>
</evidence>
<feature type="coiled-coil region" evidence="3">
    <location>
        <begin position="23"/>
        <end position="50"/>
    </location>
</feature>
<name>A0A7S2ZWF5_9RHOD</name>
<dbReference type="NCBIfam" id="TIGR00756">
    <property type="entry name" value="PPR"/>
    <property type="match status" value="6"/>
</dbReference>
<dbReference type="EMBL" id="HBHW01027991">
    <property type="protein sequence ID" value="CAE0053647.1"/>
    <property type="molecule type" value="Transcribed_RNA"/>
</dbReference>
<evidence type="ECO:0000313" key="11">
    <source>
        <dbReference type="EMBL" id="CAE0053647.1"/>
    </source>
</evidence>
<evidence type="ECO:0000313" key="9">
    <source>
        <dbReference type="EMBL" id="CAE0053645.1"/>
    </source>
</evidence>
<dbReference type="InterPro" id="IPR011990">
    <property type="entry name" value="TPR-like_helical_dom_sf"/>
</dbReference>
<dbReference type="AlphaFoldDB" id="A0A7S2ZWF5"/>
<gene>
    <name evidence="5" type="ORF">RMAR00112_LOCUS21668</name>
    <name evidence="6" type="ORF">RMAR00112_LOCUS21669</name>
    <name evidence="7" type="ORF">RMAR00112_LOCUS21670</name>
    <name evidence="8" type="ORF">RMAR00112_LOCUS21671</name>
    <name evidence="9" type="ORF">RMAR00112_LOCUS21673</name>
    <name evidence="10" type="ORF">RMAR00112_LOCUS21674</name>
    <name evidence="11" type="ORF">RMAR00112_LOCUS21675</name>
    <name evidence="12" type="ORF">RMAR00112_LOCUS21676</name>
    <name evidence="13" type="ORF">RMAR00112_LOCUS21677</name>
    <name evidence="14" type="ORF">RMAR00112_LOCUS21678</name>
    <name evidence="15" type="ORF">RMAR00112_LOCUS21679</name>
</gene>
<dbReference type="EMBL" id="HBHW01027986">
    <property type="protein sequence ID" value="CAE0053642.1"/>
    <property type="molecule type" value="Transcribed_RNA"/>
</dbReference>
<accession>A0A7S2ZWF5</accession>
<evidence type="ECO:0000313" key="12">
    <source>
        <dbReference type="EMBL" id="CAE0053648.1"/>
    </source>
</evidence>
<dbReference type="Pfam" id="PF01535">
    <property type="entry name" value="PPR"/>
    <property type="match status" value="2"/>
</dbReference>
<dbReference type="SUPFAM" id="SSF81901">
    <property type="entry name" value="HCP-like"/>
    <property type="match status" value="1"/>
</dbReference>
<dbReference type="InterPro" id="IPR002885">
    <property type="entry name" value="PPR_rpt"/>
</dbReference>
<dbReference type="PANTHER" id="PTHR47936:SF1">
    <property type="entry name" value="PENTATRICOPEPTIDE REPEAT-CONTAINING PROTEIN GUN1, CHLOROPLASTIC"/>
    <property type="match status" value="1"/>
</dbReference>
<evidence type="ECO:0000256" key="1">
    <source>
        <dbReference type="ARBA" id="ARBA00022737"/>
    </source>
</evidence>
<feature type="repeat" description="PPR" evidence="2">
    <location>
        <begin position="362"/>
        <end position="396"/>
    </location>
</feature>
<dbReference type="Pfam" id="PF13041">
    <property type="entry name" value="PPR_2"/>
    <property type="match status" value="1"/>
</dbReference>
<organism evidence="10">
    <name type="scientific">Rhodosorus marinus</name>
    <dbReference type="NCBI Taxonomy" id="101924"/>
    <lineage>
        <taxon>Eukaryota</taxon>
        <taxon>Rhodophyta</taxon>
        <taxon>Stylonematophyceae</taxon>
        <taxon>Stylonematales</taxon>
        <taxon>Stylonemataceae</taxon>
        <taxon>Rhodosorus</taxon>
    </lineage>
</organism>
<feature type="repeat" description="PPR" evidence="2">
    <location>
        <begin position="117"/>
        <end position="151"/>
    </location>
</feature>
<dbReference type="PANTHER" id="PTHR47936">
    <property type="entry name" value="PPR_LONG DOMAIN-CONTAINING PROTEIN"/>
    <property type="match status" value="1"/>
</dbReference>
<evidence type="ECO:0000256" key="4">
    <source>
        <dbReference type="SAM" id="MobiDB-lite"/>
    </source>
</evidence>
<feature type="region of interest" description="Disordered" evidence="4">
    <location>
        <begin position="610"/>
        <end position="641"/>
    </location>
</feature>